<dbReference type="OMA" id="WPFSWRQ"/>
<dbReference type="PANTHER" id="PTHR11827:SF100">
    <property type="entry name" value="CATION-CHLORIDE COTRANSPORTER 1"/>
    <property type="match status" value="1"/>
</dbReference>
<keyword evidence="3 5" id="KW-1133">Transmembrane helix</keyword>
<dbReference type="Gene3D" id="1.20.1740.10">
    <property type="entry name" value="Amino acid/polyamine transporter I"/>
    <property type="match status" value="1"/>
</dbReference>
<dbReference type="Pfam" id="PF03522">
    <property type="entry name" value="SLC12"/>
    <property type="match status" value="2"/>
</dbReference>
<feature type="domain" description="Amino acid permease/ SLC12A" evidence="6">
    <location>
        <begin position="2"/>
        <end position="106"/>
    </location>
</feature>
<dbReference type="InterPro" id="IPR004841">
    <property type="entry name" value="AA-permease/SLC12A_dom"/>
</dbReference>
<dbReference type="GO" id="GO:0016020">
    <property type="term" value="C:membrane"/>
    <property type="evidence" value="ECO:0007669"/>
    <property type="project" value="UniProtKB-SubCell"/>
</dbReference>
<evidence type="ECO:0000313" key="8">
    <source>
        <dbReference type="EMBL" id="GBG78545.1"/>
    </source>
</evidence>
<dbReference type="Gramene" id="GBG78545">
    <property type="protein sequence ID" value="GBG78545"/>
    <property type="gene ID" value="CBR_g27771"/>
</dbReference>
<feature type="domain" description="SLC12A transporter C-terminal" evidence="7">
    <location>
        <begin position="262"/>
        <end position="456"/>
    </location>
</feature>
<dbReference type="OrthoDB" id="2020542at2759"/>
<evidence type="ECO:0000256" key="4">
    <source>
        <dbReference type="ARBA" id="ARBA00023136"/>
    </source>
</evidence>
<feature type="domain" description="SLC12A transporter C-terminal" evidence="7">
    <location>
        <begin position="130"/>
        <end position="251"/>
    </location>
</feature>
<sequence length="456" mass="52213">MFFLLCYCGVNLSCFLLDLLDAPSWRPRWKIHHWMISLLGALMCIFIMFLISWVVTIIALILASLIYYYVSLKGKAGDWGDGFKSAYFQLALRSLRSLGAKQVHPKNWYPIPVIFCKPWNILPNDVPCHPKLADFAICMKKKGRGMSIFVTVMEGDFEMKAEEARQAQQRLNTFIEYKKCEGVAEVVTAPKVKDGFRAIVQVMGLGNLKPNIVCMRYPEVWREPHLDEVPDTFVSIIKDCNTANKACVIVKGLDNWPAEYEKQYGTVDLYWIVRDGGLILLLSQLLRAKAIFENCKLQVFCIAEEDSEAEELKADAKKFLYDLRMQADVIVVTTKSWDDNKDASFRKEDALEAFDKARARIIARSSSDEWEDGTGGLPEFNVDEESVKKFLYTTLKLNQIMLRYSKVAALVMISLPPPPANHPAYCYMEYIDLLVHDIPRLLMVRGYQRDVVTIYS</sequence>
<evidence type="ECO:0000313" key="9">
    <source>
        <dbReference type="Proteomes" id="UP000265515"/>
    </source>
</evidence>
<dbReference type="Proteomes" id="UP000265515">
    <property type="component" value="Unassembled WGS sequence"/>
</dbReference>
<evidence type="ECO:0000256" key="3">
    <source>
        <dbReference type="ARBA" id="ARBA00022989"/>
    </source>
</evidence>
<evidence type="ECO:0000256" key="5">
    <source>
        <dbReference type="SAM" id="Phobius"/>
    </source>
</evidence>
<comment type="subcellular location">
    <subcellularLocation>
        <location evidence="1">Membrane</location>
        <topology evidence="1">Multi-pass membrane protein</topology>
    </subcellularLocation>
</comment>
<dbReference type="EMBL" id="BFEA01000298">
    <property type="protein sequence ID" value="GBG78545.1"/>
    <property type="molecule type" value="Genomic_DNA"/>
</dbReference>
<evidence type="ECO:0000259" key="6">
    <source>
        <dbReference type="Pfam" id="PF00324"/>
    </source>
</evidence>
<comment type="caution">
    <text evidence="8">The sequence shown here is derived from an EMBL/GenBank/DDBJ whole genome shotgun (WGS) entry which is preliminary data.</text>
</comment>
<dbReference type="Pfam" id="PF00324">
    <property type="entry name" value="AA_permease"/>
    <property type="match status" value="1"/>
</dbReference>
<evidence type="ECO:0000256" key="2">
    <source>
        <dbReference type="ARBA" id="ARBA00022692"/>
    </source>
</evidence>
<feature type="transmembrane region" description="Helical" evidence="5">
    <location>
        <begin position="38"/>
        <end position="70"/>
    </location>
</feature>
<dbReference type="InterPro" id="IPR018491">
    <property type="entry name" value="SLC12_C"/>
</dbReference>
<protein>
    <submittedName>
        <fullName evidence="8">Uncharacterized protein</fullName>
    </submittedName>
</protein>
<dbReference type="InterPro" id="IPR004842">
    <property type="entry name" value="SLC12A_fam"/>
</dbReference>
<evidence type="ECO:0000259" key="7">
    <source>
        <dbReference type="Pfam" id="PF03522"/>
    </source>
</evidence>
<reference evidence="8 9" key="1">
    <citation type="journal article" date="2018" name="Cell">
        <title>The Chara Genome: Secondary Complexity and Implications for Plant Terrestrialization.</title>
        <authorList>
            <person name="Nishiyama T."/>
            <person name="Sakayama H."/>
            <person name="Vries J.D."/>
            <person name="Buschmann H."/>
            <person name="Saint-Marcoux D."/>
            <person name="Ullrich K.K."/>
            <person name="Haas F.B."/>
            <person name="Vanderstraeten L."/>
            <person name="Becker D."/>
            <person name="Lang D."/>
            <person name="Vosolsobe S."/>
            <person name="Rombauts S."/>
            <person name="Wilhelmsson P.K.I."/>
            <person name="Janitza P."/>
            <person name="Kern R."/>
            <person name="Heyl A."/>
            <person name="Rumpler F."/>
            <person name="Villalobos L.I.A.C."/>
            <person name="Clay J.M."/>
            <person name="Skokan R."/>
            <person name="Toyoda A."/>
            <person name="Suzuki Y."/>
            <person name="Kagoshima H."/>
            <person name="Schijlen E."/>
            <person name="Tajeshwar N."/>
            <person name="Catarino B."/>
            <person name="Hetherington A.J."/>
            <person name="Saltykova A."/>
            <person name="Bonnot C."/>
            <person name="Breuninger H."/>
            <person name="Symeonidi A."/>
            <person name="Radhakrishnan G.V."/>
            <person name="Van Nieuwerburgh F."/>
            <person name="Deforce D."/>
            <person name="Chang C."/>
            <person name="Karol K.G."/>
            <person name="Hedrich R."/>
            <person name="Ulvskov P."/>
            <person name="Glockner G."/>
            <person name="Delwiche C.F."/>
            <person name="Petrasek J."/>
            <person name="Van de Peer Y."/>
            <person name="Friml J."/>
            <person name="Beilby M."/>
            <person name="Dolan L."/>
            <person name="Kohara Y."/>
            <person name="Sugano S."/>
            <person name="Fujiyama A."/>
            <person name="Delaux P.-M."/>
            <person name="Quint M."/>
            <person name="TheiBen G."/>
            <person name="Hagemann M."/>
            <person name="Harholt J."/>
            <person name="Dunand C."/>
            <person name="Zachgo S."/>
            <person name="Langdale J."/>
            <person name="Maumus F."/>
            <person name="Straeten D.V.D."/>
            <person name="Gould S.B."/>
            <person name="Rensing S.A."/>
        </authorList>
    </citation>
    <scope>NUCLEOTIDE SEQUENCE [LARGE SCALE GENOMIC DNA]</scope>
    <source>
        <strain evidence="8 9">S276</strain>
    </source>
</reference>
<keyword evidence="4 5" id="KW-0472">Membrane</keyword>
<dbReference type="STRING" id="69332.A0A388L8B0"/>
<keyword evidence="9" id="KW-1185">Reference proteome</keyword>
<name>A0A388L8B0_CHABU</name>
<evidence type="ECO:0000256" key="1">
    <source>
        <dbReference type="ARBA" id="ARBA00004141"/>
    </source>
</evidence>
<keyword evidence="2 5" id="KW-0812">Transmembrane</keyword>
<accession>A0A388L8B0</accession>
<proteinExistence type="predicted"/>
<gene>
    <name evidence="8" type="ORF">CBR_g27771</name>
</gene>
<dbReference type="AlphaFoldDB" id="A0A388L8B0"/>
<organism evidence="8 9">
    <name type="scientific">Chara braunii</name>
    <name type="common">Braun's stonewort</name>
    <dbReference type="NCBI Taxonomy" id="69332"/>
    <lineage>
        <taxon>Eukaryota</taxon>
        <taxon>Viridiplantae</taxon>
        <taxon>Streptophyta</taxon>
        <taxon>Charophyceae</taxon>
        <taxon>Charales</taxon>
        <taxon>Characeae</taxon>
        <taxon>Chara</taxon>
    </lineage>
</organism>
<dbReference type="GO" id="GO:0015377">
    <property type="term" value="F:chloride:monoatomic cation symporter activity"/>
    <property type="evidence" value="ECO:0007669"/>
    <property type="project" value="InterPro"/>
</dbReference>
<dbReference type="PANTHER" id="PTHR11827">
    <property type="entry name" value="SOLUTE CARRIER FAMILY 12, CATION COTRANSPORTERS"/>
    <property type="match status" value="1"/>
</dbReference>